<reference evidence="24" key="1">
    <citation type="submission" date="2023-07" db="EMBL/GenBank/DDBJ databases">
        <authorList>
            <consortium name="AG Swart"/>
            <person name="Singh M."/>
            <person name="Singh A."/>
            <person name="Seah K."/>
            <person name="Emmerich C."/>
        </authorList>
    </citation>
    <scope>NUCLEOTIDE SEQUENCE</scope>
    <source>
        <strain evidence="24">DP1</strain>
    </source>
</reference>
<protein>
    <recommendedName>
        <fullName evidence="12">Phosphatidylinositol 3,4,5-trisphosphate 3-phosphatase and dual-specificity protein phosphatase PTEN</fullName>
        <ecNumber evidence="5">3.1.3.16</ecNumber>
        <ecNumber evidence="4">3.1.3.48</ecNumber>
        <ecNumber evidence="3">3.1.3.67</ecNumber>
    </recommendedName>
    <alternativeName>
        <fullName evidence="16">Inositol polyphosphate 3-phosphatase</fullName>
    </alternativeName>
</protein>
<dbReference type="SMART" id="SM01326">
    <property type="entry name" value="PTEN_C2"/>
    <property type="match status" value="1"/>
</dbReference>
<comment type="caution">
    <text evidence="24">The sequence shown here is derived from an EMBL/GenBank/DDBJ whole genome shotgun (WGS) entry which is preliminary data.</text>
</comment>
<feature type="region of interest" description="Disordered" evidence="20">
    <location>
        <begin position="1"/>
        <end position="25"/>
    </location>
</feature>
<keyword evidence="7" id="KW-0378">Hydrolase</keyword>
<dbReference type="InterPro" id="IPR014020">
    <property type="entry name" value="Tensin_C2-dom"/>
</dbReference>
<accession>A0AAD1XDM4</accession>
<feature type="region of interest" description="Disordered" evidence="20">
    <location>
        <begin position="41"/>
        <end position="68"/>
    </location>
</feature>
<comment type="catalytic activity">
    <reaction evidence="19">
        <text>O-phospho-L-tyrosyl-[protein] + H2O = L-tyrosyl-[protein] + phosphate</text>
        <dbReference type="Rhea" id="RHEA:10684"/>
        <dbReference type="Rhea" id="RHEA-COMP:10136"/>
        <dbReference type="Rhea" id="RHEA-COMP:20101"/>
        <dbReference type="ChEBI" id="CHEBI:15377"/>
        <dbReference type="ChEBI" id="CHEBI:43474"/>
        <dbReference type="ChEBI" id="CHEBI:46858"/>
        <dbReference type="ChEBI" id="CHEBI:61978"/>
        <dbReference type="EC" id="3.1.3.48"/>
    </reaction>
    <physiologicalReaction direction="left-to-right" evidence="19">
        <dbReference type="Rhea" id="RHEA:10685"/>
    </physiologicalReaction>
</comment>
<dbReference type="Gene3D" id="3.90.190.10">
    <property type="entry name" value="Protein tyrosine phosphatase superfamily"/>
    <property type="match status" value="1"/>
</dbReference>
<comment type="catalytic activity">
    <reaction evidence="17">
        <text>O-phospho-L-seryl-[protein] + H2O = L-seryl-[protein] + phosphate</text>
        <dbReference type="Rhea" id="RHEA:20629"/>
        <dbReference type="Rhea" id="RHEA-COMP:9863"/>
        <dbReference type="Rhea" id="RHEA-COMP:11604"/>
        <dbReference type="ChEBI" id="CHEBI:15377"/>
        <dbReference type="ChEBI" id="CHEBI:29999"/>
        <dbReference type="ChEBI" id="CHEBI:43474"/>
        <dbReference type="ChEBI" id="CHEBI:83421"/>
        <dbReference type="EC" id="3.1.3.16"/>
    </reaction>
    <physiologicalReaction direction="left-to-right" evidence="17">
        <dbReference type="Rhea" id="RHEA:20630"/>
    </physiologicalReaction>
</comment>
<evidence type="ECO:0000256" key="1">
    <source>
        <dbReference type="ARBA" id="ARBA00004496"/>
    </source>
</evidence>
<evidence type="ECO:0000256" key="11">
    <source>
        <dbReference type="ARBA" id="ARBA00034268"/>
    </source>
</evidence>
<dbReference type="Pfam" id="PF22785">
    <property type="entry name" value="Tc-R-P"/>
    <property type="match status" value="1"/>
</dbReference>
<dbReference type="PROSITE" id="PS00383">
    <property type="entry name" value="TYR_PHOSPHATASE_1"/>
    <property type="match status" value="1"/>
</dbReference>
<dbReference type="PROSITE" id="PS50056">
    <property type="entry name" value="TYR_PHOSPHATASE_2"/>
    <property type="match status" value="1"/>
</dbReference>
<dbReference type="CDD" id="cd14509">
    <property type="entry name" value="PTP_PTEN"/>
    <property type="match status" value="1"/>
</dbReference>
<evidence type="ECO:0000256" key="14">
    <source>
        <dbReference type="ARBA" id="ARBA00043760"/>
    </source>
</evidence>
<dbReference type="InterPro" id="IPR035892">
    <property type="entry name" value="C2_domain_sf"/>
</dbReference>
<evidence type="ECO:0000256" key="18">
    <source>
        <dbReference type="ARBA" id="ARBA00048832"/>
    </source>
</evidence>
<keyword evidence="25" id="KW-1185">Reference proteome</keyword>
<feature type="domain" description="C2 tensin-type" evidence="23">
    <location>
        <begin position="319"/>
        <end position="452"/>
    </location>
</feature>
<dbReference type="GO" id="GO:0050793">
    <property type="term" value="P:regulation of developmental process"/>
    <property type="evidence" value="ECO:0007669"/>
    <property type="project" value="UniProtKB-ARBA"/>
</dbReference>
<evidence type="ECO:0000256" key="8">
    <source>
        <dbReference type="ARBA" id="ARBA00022912"/>
    </source>
</evidence>
<dbReference type="GO" id="GO:0004722">
    <property type="term" value="F:protein serine/threonine phosphatase activity"/>
    <property type="evidence" value="ECO:0007669"/>
    <property type="project" value="UniProtKB-EC"/>
</dbReference>
<comment type="catalytic activity">
    <reaction evidence="10">
        <text>1,2-dihexadecanoyl-sn-glycero-3-phospho-(1D-myo-inositol-3,4,5-trisphosphate) + H2O = 1,2-dihexadecanoyl-sn-glycero-3-phospho-(1D-myo-inositol-4,5-bisphosphate) + phosphate</text>
        <dbReference type="Rhea" id="RHEA:43560"/>
        <dbReference type="ChEBI" id="CHEBI:15377"/>
        <dbReference type="ChEBI" id="CHEBI:43474"/>
        <dbReference type="ChEBI" id="CHEBI:83420"/>
        <dbReference type="ChEBI" id="CHEBI:83423"/>
    </reaction>
    <physiologicalReaction direction="left-to-right" evidence="10">
        <dbReference type="Rhea" id="RHEA:43561"/>
    </physiologicalReaction>
</comment>
<evidence type="ECO:0000256" key="16">
    <source>
        <dbReference type="ARBA" id="ARBA00044309"/>
    </source>
</evidence>
<dbReference type="PANTHER" id="PTHR12305:SF81">
    <property type="entry name" value="PHOSPHATIDYLINOSITOL 3,4,5-TRISPHOSPHATE 3-PHOSPHATASE AND DUAL-SPECIFICITY PROTEIN PHOSPHATASE PTEN"/>
    <property type="match status" value="1"/>
</dbReference>
<feature type="compositionally biased region" description="Basic and acidic residues" evidence="20">
    <location>
        <begin position="1"/>
        <end position="23"/>
    </location>
</feature>
<dbReference type="Gene3D" id="2.60.40.1110">
    <property type="match status" value="1"/>
</dbReference>
<evidence type="ECO:0000259" key="22">
    <source>
        <dbReference type="PROSITE" id="PS51181"/>
    </source>
</evidence>
<evidence type="ECO:0000259" key="23">
    <source>
        <dbReference type="PROSITE" id="PS51182"/>
    </source>
</evidence>
<dbReference type="SMART" id="SM01301">
    <property type="entry name" value="PTPlike_phytase"/>
    <property type="match status" value="1"/>
</dbReference>
<dbReference type="EC" id="3.1.3.16" evidence="5"/>
<evidence type="ECO:0000256" key="3">
    <source>
        <dbReference type="ARBA" id="ARBA00013015"/>
    </source>
</evidence>
<evidence type="ECO:0000256" key="5">
    <source>
        <dbReference type="ARBA" id="ARBA00013081"/>
    </source>
</evidence>
<dbReference type="SUPFAM" id="SSF49562">
    <property type="entry name" value="C2 domain (Calcium/lipid-binding domain, CaLB)"/>
    <property type="match status" value="1"/>
</dbReference>
<evidence type="ECO:0000256" key="12">
    <source>
        <dbReference type="ARBA" id="ARBA00034338"/>
    </source>
</evidence>
<dbReference type="PROSITE" id="PS51181">
    <property type="entry name" value="PPASE_TENSIN"/>
    <property type="match status" value="1"/>
</dbReference>
<evidence type="ECO:0000256" key="10">
    <source>
        <dbReference type="ARBA" id="ARBA00034256"/>
    </source>
</evidence>
<evidence type="ECO:0000256" key="9">
    <source>
        <dbReference type="ARBA" id="ARBA00023098"/>
    </source>
</evidence>
<evidence type="ECO:0000313" key="25">
    <source>
        <dbReference type="Proteomes" id="UP001295684"/>
    </source>
</evidence>
<dbReference type="AlphaFoldDB" id="A0AAD1XDM4"/>
<dbReference type="PANTHER" id="PTHR12305">
    <property type="entry name" value="PHOSPHATASE WITH HOMOLOGY TO TENSIN"/>
    <property type="match status" value="1"/>
</dbReference>
<comment type="catalytic activity">
    <reaction evidence="18">
        <text>O-phospho-L-threonyl-[protein] + H2O = L-threonyl-[protein] + phosphate</text>
        <dbReference type="Rhea" id="RHEA:47004"/>
        <dbReference type="Rhea" id="RHEA-COMP:11060"/>
        <dbReference type="Rhea" id="RHEA-COMP:11605"/>
        <dbReference type="ChEBI" id="CHEBI:15377"/>
        <dbReference type="ChEBI" id="CHEBI:30013"/>
        <dbReference type="ChEBI" id="CHEBI:43474"/>
        <dbReference type="ChEBI" id="CHEBI:61977"/>
        <dbReference type="EC" id="3.1.3.16"/>
    </reaction>
    <physiologicalReaction direction="left-to-right" evidence="18">
        <dbReference type="Rhea" id="RHEA:47005"/>
    </physiologicalReaction>
</comment>
<dbReference type="PROSITE" id="PS51182">
    <property type="entry name" value="C2_TENSIN"/>
    <property type="match status" value="1"/>
</dbReference>
<evidence type="ECO:0000313" key="24">
    <source>
        <dbReference type="EMBL" id="CAI2366776.1"/>
    </source>
</evidence>
<evidence type="ECO:0000256" key="15">
    <source>
        <dbReference type="ARBA" id="ARBA00043762"/>
    </source>
</evidence>
<dbReference type="EC" id="3.1.3.48" evidence="4"/>
<evidence type="ECO:0000256" key="13">
    <source>
        <dbReference type="ARBA" id="ARBA00043734"/>
    </source>
</evidence>
<evidence type="ECO:0000256" key="20">
    <source>
        <dbReference type="SAM" id="MobiDB-lite"/>
    </source>
</evidence>
<dbReference type="GO" id="GO:0042995">
    <property type="term" value="C:cell projection"/>
    <property type="evidence" value="ECO:0007669"/>
    <property type="project" value="UniProtKB-ARBA"/>
</dbReference>
<dbReference type="GO" id="GO:0004725">
    <property type="term" value="F:protein tyrosine phosphatase activity"/>
    <property type="evidence" value="ECO:0007669"/>
    <property type="project" value="UniProtKB-EC"/>
</dbReference>
<proteinExistence type="inferred from homology"/>
<comment type="catalytic activity">
    <reaction evidence="13">
        <text>1D-myo-inositol 1,3,4,5-tetrakisphosphate + H2O = 1D-myo-inositol 1,4,5-trisphosphate + phosphate</text>
        <dbReference type="Rhea" id="RHEA:77155"/>
        <dbReference type="ChEBI" id="CHEBI:15377"/>
        <dbReference type="ChEBI" id="CHEBI:43474"/>
        <dbReference type="ChEBI" id="CHEBI:57895"/>
        <dbReference type="ChEBI" id="CHEBI:203600"/>
    </reaction>
    <physiologicalReaction direction="left-to-right" evidence="13">
        <dbReference type="Rhea" id="RHEA:77156"/>
    </physiologicalReaction>
</comment>
<dbReference type="InterPro" id="IPR000387">
    <property type="entry name" value="Tyr_Pase_dom"/>
</dbReference>
<sequence>MHVENTLPDDDRDHPKNKLEYKPIKGATIEPYRPMKEIHLKFKSEAHEEEKVAKSRTPSPSKRHDGLEAPAIPTFDKIEDVDRHFIEIHNHLLGAEDAEFSEDYEEELLIRKMEQQVKQMWSEMGIEDKKTKSIKKLNSREKRRYIKDGFDLDLAFITPRIIAMGYPSTGVEAMIRNNMKDVQRFLKTKYEGHYKVYNLCTERKYGENCFKNCSREFIFDDHNAPMFYMLKSFCMDLDNWFKEDERNVACIHCKAGKGRTGVMICAYLLYSGKFTKAKDAIDFYAYARTNNKKGVTIPSQIRYVHYFADSLDKDFEIQKVAIKLNKIRMLTIPKVSGGGCSPYFIIKNDHKDEKAKHFSSKDEIKTEFICEKNFFDFHILSELFLIDDVKIEFFHKTAYSKKKLFHFWFHTSFLDKSGILVLPKCQIDKADKDKKCKIYEESFGLELYYEIIDRYVISEYNKPEKKYTREEEFLFKLAKKLPNMYQIPEI</sequence>
<comment type="catalytic activity">
    <reaction evidence="11">
        <text>1,2-dioctanoyl-sn-glycero-3-phospho-(1D-myo-inositol-3,4,5-trisphosphate) + H2O = 1,2-dioctanoyl-sn-glycero-3-phospho-(1D-myo-inositol-4,5-bisphosphate) + phosphate</text>
        <dbReference type="Rhea" id="RHEA:43552"/>
        <dbReference type="ChEBI" id="CHEBI:15377"/>
        <dbReference type="ChEBI" id="CHEBI:43474"/>
        <dbReference type="ChEBI" id="CHEBI:83416"/>
        <dbReference type="ChEBI" id="CHEBI:83419"/>
    </reaction>
    <physiologicalReaction direction="left-to-right" evidence="11">
        <dbReference type="Rhea" id="RHEA:43553"/>
    </physiologicalReaction>
</comment>
<dbReference type="GO" id="GO:0006629">
    <property type="term" value="P:lipid metabolic process"/>
    <property type="evidence" value="ECO:0007669"/>
    <property type="project" value="UniProtKB-KW"/>
</dbReference>
<dbReference type="InterPro" id="IPR051281">
    <property type="entry name" value="Dual-spec_lipid-protein_phosph"/>
</dbReference>
<organism evidence="24 25">
    <name type="scientific">Euplotes crassus</name>
    <dbReference type="NCBI Taxonomy" id="5936"/>
    <lineage>
        <taxon>Eukaryota</taxon>
        <taxon>Sar</taxon>
        <taxon>Alveolata</taxon>
        <taxon>Ciliophora</taxon>
        <taxon>Intramacronucleata</taxon>
        <taxon>Spirotrichea</taxon>
        <taxon>Hypotrichia</taxon>
        <taxon>Euplotida</taxon>
        <taxon>Euplotidae</taxon>
        <taxon>Moneuplotes</taxon>
    </lineage>
</organism>
<gene>
    <name evidence="24" type="ORF">ECRASSUSDP1_LOCUS8050</name>
</gene>
<comment type="similarity">
    <text evidence="2">Belongs to the PTEN phosphatase protein family.</text>
</comment>
<evidence type="ECO:0000259" key="21">
    <source>
        <dbReference type="PROSITE" id="PS50056"/>
    </source>
</evidence>
<feature type="domain" description="Tyrosine specific protein phosphatases" evidence="21">
    <location>
        <begin position="251"/>
        <end position="302"/>
    </location>
</feature>
<dbReference type="InterPro" id="IPR029023">
    <property type="entry name" value="Tensin_phosphatase"/>
</dbReference>
<feature type="domain" description="Phosphatase tensin-type" evidence="22">
    <location>
        <begin position="143"/>
        <end position="314"/>
    </location>
</feature>
<feature type="compositionally biased region" description="Basic and acidic residues" evidence="20">
    <location>
        <begin position="41"/>
        <end position="53"/>
    </location>
</feature>
<dbReference type="InterPro" id="IPR029021">
    <property type="entry name" value="Prot-tyrosine_phosphatase-like"/>
</dbReference>
<comment type="catalytic activity">
    <reaction evidence="15">
        <text>1D-myo-inositol 1,3,4,5,6-pentakisphosphate + H2O = 1D-myo-inositol 1,4,5,6-tetrakisphosphate + phosphate</text>
        <dbReference type="Rhea" id="RHEA:77143"/>
        <dbReference type="ChEBI" id="CHEBI:15377"/>
        <dbReference type="ChEBI" id="CHEBI:43474"/>
        <dbReference type="ChEBI" id="CHEBI:57627"/>
        <dbReference type="ChEBI" id="CHEBI:57733"/>
    </reaction>
    <physiologicalReaction direction="left-to-right" evidence="15">
        <dbReference type="Rhea" id="RHEA:77144"/>
    </physiologicalReaction>
</comment>
<evidence type="ECO:0000256" key="6">
    <source>
        <dbReference type="ARBA" id="ARBA00022490"/>
    </source>
</evidence>
<dbReference type="GO" id="GO:0005829">
    <property type="term" value="C:cytosol"/>
    <property type="evidence" value="ECO:0007669"/>
    <property type="project" value="TreeGrafter"/>
</dbReference>
<dbReference type="InterPro" id="IPR045101">
    <property type="entry name" value="PTP_PTEN"/>
</dbReference>
<evidence type="ECO:0000256" key="4">
    <source>
        <dbReference type="ARBA" id="ARBA00013064"/>
    </source>
</evidence>
<evidence type="ECO:0000256" key="17">
    <source>
        <dbReference type="ARBA" id="ARBA00047986"/>
    </source>
</evidence>
<name>A0AAD1XDM4_EUPCR</name>
<keyword evidence="6" id="KW-0963">Cytoplasm</keyword>
<evidence type="ECO:0000256" key="2">
    <source>
        <dbReference type="ARBA" id="ARBA00007881"/>
    </source>
</evidence>
<dbReference type="Proteomes" id="UP001295684">
    <property type="component" value="Unassembled WGS sequence"/>
</dbReference>
<keyword evidence="9" id="KW-0443">Lipid metabolism</keyword>
<keyword evidence="8" id="KW-0904">Protein phosphatase</keyword>
<dbReference type="InterPro" id="IPR016130">
    <property type="entry name" value="Tyr_Pase_AS"/>
</dbReference>
<evidence type="ECO:0000256" key="7">
    <source>
        <dbReference type="ARBA" id="ARBA00022801"/>
    </source>
</evidence>
<evidence type="ECO:0000256" key="19">
    <source>
        <dbReference type="ARBA" id="ARBA00051341"/>
    </source>
</evidence>
<dbReference type="Pfam" id="PF10409">
    <property type="entry name" value="PTEN_C2"/>
    <property type="match status" value="1"/>
</dbReference>
<comment type="subcellular location">
    <subcellularLocation>
        <location evidence="1">Cytoplasm</location>
    </subcellularLocation>
</comment>
<comment type="catalytic activity">
    <reaction evidence="14">
        <text>a 1,2-diacyl-sn-glycero-3-phospho-(1D-myo-inositol-3,4,5-trisphosphate) + H2O = a 1,2-diacyl-sn-glycero-3-phospho-(1D-myo-inositol-4,5-bisphosphate) + phosphate</text>
        <dbReference type="Rhea" id="RHEA:25017"/>
        <dbReference type="ChEBI" id="CHEBI:15377"/>
        <dbReference type="ChEBI" id="CHEBI:43474"/>
        <dbReference type="ChEBI" id="CHEBI:57836"/>
        <dbReference type="ChEBI" id="CHEBI:58456"/>
        <dbReference type="EC" id="3.1.3.67"/>
    </reaction>
    <physiologicalReaction direction="left-to-right" evidence="14">
        <dbReference type="Rhea" id="RHEA:25018"/>
    </physiologicalReaction>
</comment>
<dbReference type="GO" id="GO:0016314">
    <property type="term" value="F:phosphatidylinositol-3,4,5-trisphosphate 3-phosphatase activity"/>
    <property type="evidence" value="ECO:0007669"/>
    <property type="project" value="UniProtKB-EC"/>
</dbReference>
<dbReference type="SUPFAM" id="SSF52799">
    <property type="entry name" value="(Phosphotyrosine protein) phosphatases II"/>
    <property type="match status" value="1"/>
</dbReference>
<dbReference type="EC" id="3.1.3.67" evidence="3"/>
<dbReference type="EMBL" id="CAMPGE010007859">
    <property type="protein sequence ID" value="CAI2366776.1"/>
    <property type="molecule type" value="Genomic_DNA"/>
</dbReference>